<dbReference type="EMBL" id="JAFIRA010000027">
    <property type="protein sequence ID" value="MCJ2543395.1"/>
    <property type="molecule type" value="Genomic_DNA"/>
</dbReference>
<sequence>MFSWLSLVLPLPLLNLLLKQRLSQQVQATPLPSSFFSIRAADLKWQKTPIPGIRIAKLYENPQTREVVGLLEADAGAVYPHHQHVLGEEIYMLEGDLVIEDQVFLAGDFIRYGPGSAHRAHTQGGCRFHFRTSMDDSFLESLPFSPFNAWAGILTCNLGRT</sequence>
<protein>
    <submittedName>
        <fullName evidence="2">Cupin domain-containing protein</fullName>
    </submittedName>
</protein>
<evidence type="ECO:0000313" key="2">
    <source>
        <dbReference type="EMBL" id="MCJ2543395.1"/>
    </source>
</evidence>
<feature type="domain" description="ChrR-like cupin" evidence="1">
    <location>
        <begin position="37"/>
        <end position="125"/>
    </location>
</feature>
<evidence type="ECO:0000259" key="1">
    <source>
        <dbReference type="Pfam" id="PF12973"/>
    </source>
</evidence>
<evidence type="ECO:0000313" key="3">
    <source>
        <dbReference type="Proteomes" id="UP000830835"/>
    </source>
</evidence>
<dbReference type="Gene3D" id="2.60.120.10">
    <property type="entry name" value="Jelly Rolls"/>
    <property type="match status" value="1"/>
</dbReference>
<dbReference type="Proteomes" id="UP000830835">
    <property type="component" value="Unassembled WGS sequence"/>
</dbReference>
<reference evidence="2" key="1">
    <citation type="submission" date="2021-02" db="EMBL/GenBank/DDBJ databases">
        <title>The CRISPR/cas machinery reduction and long-range gene transfer in the hot spring cyanobacterium Synechococcus.</title>
        <authorList>
            <person name="Dvorak P."/>
            <person name="Jahodarova E."/>
            <person name="Hasler P."/>
            <person name="Poulickova A."/>
        </authorList>
    </citation>
    <scope>NUCLEOTIDE SEQUENCE</scope>
    <source>
        <strain evidence="2">Rupite</strain>
    </source>
</reference>
<name>A0ABT0CCA9_THEVL</name>
<keyword evidence="3" id="KW-1185">Reference proteome</keyword>
<dbReference type="InterPro" id="IPR014710">
    <property type="entry name" value="RmlC-like_jellyroll"/>
</dbReference>
<comment type="caution">
    <text evidence="2">The sequence shown here is derived from an EMBL/GenBank/DDBJ whole genome shotgun (WGS) entry which is preliminary data.</text>
</comment>
<dbReference type="SUPFAM" id="SSF51182">
    <property type="entry name" value="RmlC-like cupins"/>
    <property type="match status" value="1"/>
</dbReference>
<dbReference type="InterPro" id="IPR011051">
    <property type="entry name" value="RmlC_Cupin_sf"/>
</dbReference>
<accession>A0ABT0CCA9</accession>
<dbReference type="RefSeq" id="WP_244350693.1">
    <property type="nucleotide sequence ID" value="NZ_JAFIRA010000027.1"/>
</dbReference>
<gene>
    <name evidence="2" type="ORF">JX360_10825</name>
</gene>
<dbReference type="Pfam" id="PF12973">
    <property type="entry name" value="Cupin_7"/>
    <property type="match status" value="1"/>
</dbReference>
<dbReference type="InterPro" id="IPR025979">
    <property type="entry name" value="ChrR-like_cupin_dom"/>
</dbReference>
<organism evidence="2 3">
    <name type="scientific">Thermostichus vulcanus str. 'Rupite'</name>
    <dbReference type="NCBI Taxonomy" id="2813851"/>
    <lineage>
        <taxon>Bacteria</taxon>
        <taxon>Bacillati</taxon>
        <taxon>Cyanobacteriota</taxon>
        <taxon>Cyanophyceae</taxon>
        <taxon>Thermostichales</taxon>
        <taxon>Thermostichaceae</taxon>
        <taxon>Thermostichus</taxon>
    </lineage>
</organism>
<proteinExistence type="predicted"/>